<name>A0ABQ3VY01_9LACO</name>
<organism evidence="1 2">
    <name type="scientific">Lentilactobacillus fungorum</name>
    <dbReference type="NCBI Taxonomy" id="2201250"/>
    <lineage>
        <taxon>Bacteria</taxon>
        <taxon>Bacillati</taxon>
        <taxon>Bacillota</taxon>
        <taxon>Bacilli</taxon>
        <taxon>Lactobacillales</taxon>
        <taxon>Lactobacillaceae</taxon>
        <taxon>Lentilactobacillus</taxon>
    </lineage>
</organism>
<dbReference type="RefSeq" id="WP_203629624.1">
    <property type="nucleotide sequence ID" value="NZ_BNJR01000010.1"/>
</dbReference>
<accession>A0ABQ3VY01</accession>
<evidence type="ECO:0000313" key="2">
    <source>
        <dbReference type="Proteomes" id="UP000604765"/>
    </source>
</evidence>
<proteinExistence type="predicted"/>
<reference evidence="1 2" key="1">
    <citation type="journal article" date="2021" name="Int. J. Syst. Evol. Microbiol.">
        <title>Lentilactobacillus fungorum sp. nov., isolated from spent mushroom substrates.</title>
        <authorList>
            <person name="Tohno M."/>
            <person name="Tanizawa Y."/>
            <person name="Kojima Y."/>
            <person name="Sakamoto M."/>
            <person name="Ohkuma M."/>
            <person name="Kobayashi H."/>
        </authorList>
    </citation>
    <scope>NUCLEOTIDE SEQUENCE [LARGE SCALE GENOMIC DNA]</scope>
    <source>
        <strain evidence="1 2">YK48G</strain>
    </source>
</reference>
<sequence>MAKKDIVIYPAIFDPEPESHAINVTFPDVPEAITYGRNETDAAFYANEVLGLALVDRKRKLPKATPINEIPLKDGQYVVMIAVDLKEAKKTIC</sequence>
<evidence type="ECO:0008006" key="3">
    <source>
        <dbReference type="Google" id="ProtNLM"/>
    </source>
</evidence>
<evidence type="ECO:0000313" key="1">
    <source>
        <dbReference type="EMBL" id="GHP13588.1"/>
    </source>
</evidence>
<dbReference type="Proteomes" id="UP000604765">
    <property type="component" value="Unassembled WGS sequence"/>
</dbReference>
<comment type="caution">
    <text evidence="1">The sequence shown here is derived from an EMBL/GenBank/DDBJ whole genome shotgun (WGS) entry which is preliminary data.</text>
</comment>
<dbReference type="InterPro" id="IPR035069">
    <property type="entry name" value="TTHA1013/TTHA0281-like"/>
</dbReference>
<dbReference type="SUPFAM" id="SSF143100">
    <property type="entry name" value="TTHA1013/TTHA0281-like"/>
    <property type="match status" value="1"/>
</dbReference>
<gene>
    <name evidence="1" type="ORF">YK48G_10130</name>
</gene>
<dbReference type="Gene3D" id="3.30.160.250">
    <property type="match status" value="1"/>
</dbReference>
<keyword evidence="2" id="KW-1185">Reference proteome</keyword>
<protein>
    <recommendedName>
        <fullName evidence="3">HicB-like antitoxin of toxin-antitoxin system domain-containing protein</fullName>
    </recommendedName>
</protein>
<dbReference type="EMBL" id="BNJR01000010">
    <property type="protein sequence ID" value="GHP13588.1"/>
    <property type="molecule type" value="Genomic_DNA"/>
</dbReference>